<protein>
    <submittedName>
        <fullName evidence="1">Uncharacterized protein</fullName>
    </submittedName>
</protein>
<comment type="caution">
    <text evidence="1">The sequence shown here is derived from an EMBL/GenBank/DDBJ whole genome shotgun (WGS) entry which is preliminary data.</text>
</comment>
<evidence type="ECO:0000313" key="2">
    <source>
        <dbReference type="Proteomes" id="UP000315295"/>
    </source>
</evidence>
<gene>
    <name evidence="1" type="ORF">C1H46_013433</name>
</gene>
<reference evidence="1 2" key="1">
    <citation type="journal article" date="2019" name="G3 (Bethesda)">
        <title>Sequencing of a Wild Apple (Malus baccata) Genome Unravels the Differences Between Cultivated and Wild Apple Species Regarding Disease Resistance and Cold Tolerance.</title>
        <authorList>
            <person name="Chen X."/>
        </authorList>
    </citation>
    <scope>NUCLEOTIDE SEQUENCE [LARGE SCALE GENOMIC DNA]</scope>
    <source>
        <strain evidence="2">cv. Shandingzi</strain>
        <tissue evidence="1">Leaves</tissue>
    </source>
</reference>
<sequence>MDVRELCGGFQLFENGMEWSEKCRELRREVSFSSELRARASRLCFLRNGVRVRAREVKRVDVVVV</sequence>
<keyword evidence="2" id="KW-1185">Reference proteome</keyword>
<dbReference type="Proteomes" id="UP000315295">
    <property type="component" value="Unassembled WGS sequence"/>
</dbReference>
<organism evidence="1 2">
    <name type="scientific">Malus baccata</name>
    <name type="common">Siberian crab apple</name>
    <name type="synonym">Pyrus baccata</name>
    <dbReference type="NCBI Taxonomy" id="106549"/>
    <lineage>
        <taxon>Eukaryota</taxon>
        <taxon>Viridiplantae</taxon>
        <taxon>Streptophyta</taxon>
        <taxon>Embryophyta</taxon>
        <taxon>Tracheophyta</taxon>
        <taxon>Spermatophyta</taxon>
        <taxon>Magnoliopsida</taxon>
        <taxon>eudicotyledons</taxon>
        <taxon>Gunneridae</taxon>
        <taxon>Pentapetalae</taxon>
        <taxon>rosids</taxon>
        <taxon>fabids</taxon>
        <taxon>Rosales</taxon>
        <taxon>Rosaceae</taxon>
        <taxon>Amygdaloideae</taxon>
        <taxon>Maleae</taxon>
        <taxon>Malus</taxon>
    </lineage>
</organism>
<name>A0A540MRL4_MALBA</name>
<proteinExistence type="predicted"/>
<dbReference type="EMBL" id="VIEB01000204">
    <property type="protein sequence ID" value="TQE00893.1"/>
    <property type="molecule type" value="Genomic_DNA"/>
</dbReference>
<dbReference type="AlphaFoldDB" id="A0A540MRL4"/>
<evidence type="ECO:0000313" key="1">
    <source>
        <dbReference type="EMBL" id="TQE00893.1"/>
    </source>
</evidence>
<accession>A0A540MRL4</accession>